<keyword evidence="1" id="KW-0805">Transcription regulation</keyword>
<feature type="non-terminal residue" evidence="7">
    <location>
        <position position="125"/>
    </location>
</feature>
<dbReference type="Gene3D" id="4.10.240.10">
    <property type="entry name" value="Zn(2)-C6 fungal-type DNA-binding domain"/>
    <property type="match status" value="1"/>
</dbReference>
<keyword evidence="2" id="KW-0238">DNA-binding</keyword>
<evidence type="ECO:0000256" key="4">
    <source>
        <dbReference type="ARBA" id="ARBA00023242"/>
    </source>
</evidence>
<reference evidence="7 8" key="1">
    <citation type="submission" date="2018-02" db="EMBL/GenBank/DDBJ databases">
        <title>The genomes of Aspergillus section Nigri reveals drivers in fungal speciation.</title>
        <authorList>
            <consortium name="DOE Joint Genome Institute"/>
            <person name="Vesth T.C."/>
            <person name="Nybo J."/>
            <person name="Theobald S."/>
            <person name="Brandl J."/>
            <person name="Frisvad J.C."/>
            <person name="Nielsen K.F."/>
            <person name="Lyhne E.K."/>
            <person name="Kogle M.E."/>
            <person name="Kuo A."/>
            <person name="Riley R."/>
            <person name="Clum A."/>
            <person name="Nolan M."/>
            <person name="Lipzen A."/>
            <person name="Salamov A."/>
            <person name="Henrissat B."/>
            <person name="Wiebenga A."/>
            <person name="De vries R.P."/>
            <person name="Grigoriev I.V."/>
            <person name="Mortensen U.H."/>
            <person name="Andersen M.R."/>
            <person name="Baker S.E."/>
        </authorList>
    </citation>
    <scope>NUCLEOTIDE SEQUENCE [LARGE SCALE GENOMIC DNA]</scope>
    <source>
        <strain evidence="7 8">CBS 121057</strain>
    </source>
</reference>
<dbReference type="GO" id="GO:0000981">
    <property type="term" value="F:DNA-binding transcription factor activity, RNA polymerase II-specific"/>
    <property type="evidence" value="ECO:0007669"/>
    <property type="project" value="InterPro"/>
</dbReference>
<keyword evidence="3" id="KW-0804">Transcription</keyword>
<evidence type="ECO:0000256" key="3">
    <source>
        <dbReference type="ARBA" id="ARBA00023163"/>
    </source>
</evidence>
<organism evidence="7 8">
    <name type="scientific">Aspergillus sclerotiicarbonarius (strain CBS 121057 / IBT 28362)</name>
    <dbReference type="NCBI Taxonomy" id="1448318"/>
    <lineage>
        <taxon>Eukaryota</taxon>
        <taxon>Fungi</taxon>
        <taxon>Dikarya</taxon>
        <taxon>Ascomycota</taxon>
        <taxon>Pezizomycotina</taxon>
        <taxon>Eurotiomycetes</taxon>
        <taxon>Eurotiomycetidae</taxon>
        <taxon>Eurotiales</taxon>
        <taxon>Aspergillaceae</taxon>
        <taxon>Aspergillus</taxon>
        <taxon>Aspergillus subgen. Circumdati</taxon>
    </lineage>
</organism>
<dbReference type="STRING" id="1448318.A0A319DS48"/>
<accession>A0A319DS48</accession>
<dbReference type="EMBL" id="KZ826465">
    <property type="protein sequence ID" value="PYI00270.1"/>
    <property type="molecule type" value="Genomic_DNA"/>
</dbReference>
<dbReference type="PROSITE" id="PS50048">
    <property type="entry name" value="ZN2_CY6_FUNGAL_2"/>
    <property type="match status" value="1"/>
</dbReference>
<dbReference type="InterPro" id="IPR001138">
    <property type="entry name" value="Zn2Cys6_DnaBD"/>
</dbReference>
<proteinExistence type="predicted"/>
<keyword evidence="4" id="KW-0539">Nucleus</keyword>
<evidence type="ECO:0000259" key="6">
    <source>
        <dbReference type="PROSITE" id="PS50048"/>
    </source>
</evidence>
<dbReference type="GO" id="GO:0008270">
    <property type="term" value="F:zinc ion binding"/>
    <property type="evidence" value="ECO:0007669"/>
    <property type="project" value="InterPro"/>
</dbReference>
<evidence type="ECO:0000256" key="2">
    <source>
        <dbReference type="ARBA" id="ARBA00023125"/>
    </source>
</evidence>
<protein>
    <recommendedName>
        <fullName evidence="6">Zn(2)-C6 fungal-type domain-containing protein</fullName>
    </recommendedName>
</protein>
<gene>
    <name evidence="7" type="ORF">BO78DRAFT_381357</name>
</gene>
<feature type="non-terminal residue" evidence="7">
    <location>
        <position position="1"/>
    </location>
</feature>
<name>A0A319DS48_ASPSB</name>
<feature type="domain" description="Zn(2)-C6 fungal-type" evidence="6">
    <location>
        <begin position="1"/>
        <end position="27"/>
    </location>
</feature>
<dbReference type="AlphaFoldDB" id="A0A319DS48"/>
<dbReference type="SUPFAM" id="SSF57701">
    <property type="entry name" value="Zn2/Cys6 DNA-binding domain"/>
    <property type="match status" value="1"/>
</dbReference>
<feature type="region of interest" description="Disordered" evidence="5">
    <location>
        <begin position="74"/>
        <end position="105"/>
    </location>
</feature>
<dbReference type="CDD" id="cd00067">
    <property type="entry name" value="GAL4"/>
    <property type="match status" value="1"/>
</dbReference>
<evidence type="ECO:0000313" key="7">
    <source>
        <dbReference type="EMBL" id="PYI00270.1"/>
    </source>
</evidence>
<keyword evidence="8" id="KW-1185">Reference proteome</keyword>
<dbReference type="Pfam" id="PF00172">
    <property type="entry name" value="Zn_clus"/>
    <property type="match status" value="1"/>
</dbReference>
<dbReference type="InterPro" id="IPR036864">
    <property type="entry name" value="Zn2-C6_fun-type_DNA-bd_sf"/>
</dbReference>
<dbReference type="VEuPathDB" id="FungiDB:BO78DRAFT_381357"/>
<sequence>CRQRKVKCNEARPVCGPCAKSSRDCVFADCVFRHYTVEDLDGDAEDRLQTWVKVPLDLVFVQITDPFADEEPTYLLDDHPPIASPSIPAVDEDVVPSSTRSTAPPEENGILIAVLLQHYKECPSQ</sequence>
<evidence type="ECO:0000313" key="8">
    <source>
        <dbReference type="Proteomes" id="UP000248423"/>
    </source>
</evidence>
<evidence type="ECO:0000256" key="5">
    <source>
        <dbReference type="SAM" id="MobiDB-lite"/>
    </source>
</evidence>
<dbReference type="Proteomes" id="UP000248423">
    <property type="component" value="Unassembled WGS sequence"/>
</dbReference>
<dbReference type="OrthoDB" id="5418899at2759"/>
<dbReference type="GO" id="GO:0003677">
    <property type="term" value="F:DNA binding"/>
    <property type="evidence" value="ECO:0007669"/>
    <property type="project" value="UniProtKB-KW"/>
</dbReference>
<evidence type="ECO:0000256" key="1">
    <source>
        <dbReference type="ARBA" id="ARBA00023015"/>
    </source>
</evidence>
<dbReference type="GO" id="GO:0009893">
    <property type="term" value="P:positive regulation of metabolic process"/>
    <property type="evidence" value="ECO:0007669"/>
    <property type="project" value="UniProtKB-ARBA"/>
</dbReference>